<sequence length="315" mass="35976">MTSSCYLFDDQGLLANGSKSTLMNEVANKHANYDTKVLDYSKNMRVGYTADVMANARKLTTKKFTNFRDFAEAIVDYIQKSAKGADRIDYIFDLYFDISIKNSERKRRETISPTELNVVSEETPIPVQMEQFWPANRSKDNLEILVHQTAINHAQETPSSQGVFVNGFSRIGRSRNGPCDDEVVREESYLVQVLKNVTTSATMDDLRDHSYHHSKASPEKLPPIGHAIKVHILRACYATHVMTSALSENSTELNPLLYGYDEEDELLTPDMGFRSMAESKYSIIPHLSKCNMFIRLNILWIFRLLQIILFLDIWG</sequence>
<gene>
    <name evidence="1" type="ORF">SK128_000804</name>
</gene>
<evidence type="ECO:0000313" key="2">
    <source>
        <dbReference type="Proteomes" id="UP001381693"/>
    </source>
</evidence>
<evidence type="ECO:0000313" key="1">
    <source>
        <dbReference type="EMBL" id="KAK7086900.1"/>
    </source>
</evidence>
<reference evidence="1 2" key="1">
    <citation type="submission" date="2023-11" db="EMBL/GenBank/DDBJ databases">
        <title>Halocaridina rubra genome assembly.</title>
        <authorList>
            <person name="Smith C."/>
        </authorList>
    </citation>
    <scope>NUCLEOTIDE SEQUENCE [LARGE SCALE GENOMIC DNA]</scope>
    <source>
        <strain evidence="1">EP-1</strain>
        <tissue evidence="1">Whole</tissue>
    </source>
</reference>
<keyword evidence="2" id="KW-1185">Reference proteome</keyword>
<dbReference type="EMBL" id="JAXCGZ010000051">
    <property type="protein sequence ID" value="KAK7086900.1"/>
    <property type="molecule type" value="Genomic_DNA"/>
</dbReference>
<proteinExistence type="predicted"/>
<dbReference type="AlphaFoldDB" id="A0AAN9FWY1"/>
<accession>A0AAN9FWY1</accession>
<dbReference type="Proteomes" id="UP001381693">
    <property type="component" value="Unassembled WGS sequence"/>
</dbReference>
<comment type="caution">
    <text evidence="1">The sequence shown here is derived from an EMBL/GenBank/DDBJ whole genome shotgun (WGS) entry which is preliminary data.</text>
</comment>
<protein>
    <submittedName>
        <fullName evidence="1">Uncharacterized protein</fullName>
    </submittedName>
</protein>
<organism evidence="1 2">
    <name type="scientific">Halocaridina rubra</name>
    <name type="common">Hawaiian red shrimp</name>
    <dbReference type="NCBI Taxonomy" id="373956"/>
    <lineage>
        <taxon>Eukaryota</taxon>
        <taxon>Metazoa</taxon>
        <taxon>Ecdysozoa</taxon>
        <taxon>Arthropoda</taxon>
        <taxon>Crustacea</taxon>
        <taxon>Multicrustacea</taxon>
        <taxon>Malacostraca</taxon>
        <taxon>Eumalacostraca</taxon>
        <taxon>Eucarida</taxon>
        <taxon>Decapoda</taxon>
        <taxon>Pleocyemata</taxon>
        <taxon>Caridea</taxon>
        <taxon>Atyoidea</taxon>
        <taxon>Atyidae</taxon>
        <taxon>Halocaridina</taxon>
    </lineage>
</organism>
<name>A0AAN9FWY1_HALRR</name>